<dbReference type="Gene3D" id="2.40.128.520">
    <property type="match status" value="1"/>
</dbReference>
<sequence>MIRKLILAGAILAAMAAPALADPIEGAWKTKAGDNAMISPCGGSFCIKLTSGEYSGQSIGKMKADGGNKYSGSITKPSNGKTYKGSATLSGSSLKMTGCVLAVLCESQTWKKL</sequence>
<evidence type="ECO:0000256" key="1">
    <source>
        <dbReference type="SAM" id="SignalP"/>
    </source>
</evidence>
<organism evidence="3 4">
    <name type="scientific">Hoeflea marina</name>
    <dbReference type="NCBI Taxonomy" id="274592"/>
    <lineage>
        <taxon>Bacteria</taxon>
        <taxon>Pseudomonadati</taxon>
        <taxon>Pseudomonadota</taxon>
        <taxon>Alphaproteobacteria</taxon>
        <taxon>Hyphomicrobiales</taxon>
        <taxon>Rhizobiaceae</taxon>
        <taxon>Hoeflea</taxon>
    </lineage>
</organism>
<reference evidence="3 4" key="1">
    <citation type="submission" date="2018-05" db="EMBL/GenBank/DDBJ databases">
        <title>Genomic Encyclopedia of Type Strains, Phase IV (KMG-IV): sequencing the most valuable type-strain genomes for metagenomic binning, comparative biology and taxonomic classification.</title>
        <authorList>
            <person name="Goeker M."/>
        </authorList>
    </citation>
    <scope>NUCLEOTIDE SEQUENCE [LARGE SCALE GENOMIC DNA]</scope>
    <source>
        <strain evidence="3 4">DSM 16791</strain>
    </source>
</reference>
<dbReference type="OrthoDB" id="9811671at2"/>
<evidence type="ECO:0000313" key="3">
    <source>
        <dbReference type="EMBL" id="PWV98938.1"/>
    </source>
</evidence>
<feature type="domain" description="DUF2147" evidence="2">
    <location>
        <begin position="59"/>
        <end position="112"/>
    </location>
</feature>
<dbReference type="AlphaFoldDB" id="A0A317PHM0"/>
<accession>A0A317PHM0</accession>
<comment type="caution">
    <text evidence="3">The sequence shown here is derived from an EMBL/GenBank/DDBJ whole genome shotgun (WGS) entry which is preliminary data.</text>
</comment>
<dbReference type="Proteomes" id="UP000246352">
    <property type="component" value="Unassembled WGS sequence"/>
</dbReference>
<evidence type="ECO:0000259" key="2">
    <source>
        <dbReference type="Pfam" id="PF09917"/>
    </source>
</evidence>
<evidence type="ECO:0000313" key="4">
    <source>
        <dbReference type="Proteomes" id="UP000246352"/>
    </source>
</evidence>
<dbReference type="EMBL" id="QGTR01000004">
    <property type="protein sequence ID" value="PWV98938.1"/>
    <property type="molecule type" value="Genomic_DNA"/>
</dbReference>
<dbReference type="Pfam" id="PF09917">
    <property type="entry name" value="DUF2147"/>
    <property type="match status" value="1"/>
</dbReference>
<feature type="signal peptide" evidence="1">
    <location>
        <begin position="1"/>
        <end position="21"/>
    </location>
</feature>
<keyword evidence="4" id="KW-1185">Reference proteome</keyword>
<name>A0A317PHM0_9HYPH</name>
<dbReference type="InterPro" id="IPR019223">
    <property type="entry name" value="DUF2147"/>
</dbReference>
<gene>
    <name evidence="3" type="ORF">DFR52_104229</name>
</gene>
<protein>
    <submittedName>
        <fullName evidence="3">Uncharacterized protein (DUF2147 family)</fullName>
    </submittedName>
</protein>
<dbReference type="PANTHER" id="PTHR36919:SF2">
    <property type="entry name" value="BLL6627 PROTEIN"/>
    <property type="match status" value="1"/>
</dbReference>
<proteinExistence type="predicted"/>
<dbReference type="RefSeq" id="WP_110033101.1">
    <property type="nucleotide sequence ID" value="NZ_QGTR01000004.1"/>
</dbReference>
<feature type="chain" id="PRO_5016268610" evidence="1">
    <location>
        <begin position="22"/>
        <end position="113"/>
    </location>
</feature>
<dbReference type="PANTHER" id="PTHR36919">
    <property type="entry name" value="BLR1215 PROTEIN"/>
    <property type="match status" value="1"/>
</dbReference>
<keyword evidence="1" id="KW-0732">Signal</keyword>